<dbReference type="RefSeq" id="WP_092320808.1">
    <property type="nucleotide sequence ID" value="NZ_FNTJ01000003.1"/>
</dbReference>
<evidence type="ECO:0000313" key="3">
    <source>
        <dbReference type="Proteomes" id="UP000198982"/>
    </source>
</evidence>
<gene>
    <name evidence="2" type="ORF">SAMN05216178_6840</name>
</gene>
<protein>
    <recommendedName>
        <fullName evidence="1">MvaT DNA-binding domain-containing protein</fullName>
    </recommendedName>
</protein>
<feature type="domain" description="MvaT DNA-binding" evidence="1">
    <location>
        <begin position="74"/>
        <end position="110"/>
    </location>
</feature>
<dbReference type="Proteomes" id="UP000198982">
    <property type="component" value="Unassembled WGS sequence"/>
</dbReference>
<name>A0A1H4ZUJ1_9PSED</name>
<reference evidence="3" key="1">
    <citation type="submission" date="2016-10" db="EMBL/GenBank/DDBJ databases">
        <authorList>
            <person name="Varghese N."/>
            <person name="Submissions S."/>
        </authorList>
    </citation>
    <scope>NUCLEOTIDE SEQUENCE [LARGE SCALE GENOMIC DNA]</scope>
    <source>
        <strain evidence="3">DSM 9751</strain>
    </source>
</reference>
<organism evidence="2 3">
    <name type="scientific">Pseudomonas saponiphila</name>
    <dbReference type="NCBI Taxonomy" id="556534"/>
    <lineage>
        <taxon>Bacteria</taxon>
        <taxon>Pseudomonadati</taxon>
        <taxon>Pseudomonadota</taxon>
        <taxon>Gammaproteobacteria</taxon>
        <taxon>Pseudomonadales</taxon>
        <taxon>Pseudomonadaceae</taxon>
        <taxon>Pseudomonas</taxon>
    </lineage>
</organism>
<evidence type="ECO:0000313" key="2">
    <source>
        <dbReference type="EMBL" id="SED33762.1"/>
    </source>
</evidence>
<keyword evidence="3" id="KW-1185">Reference proteome</keyword>
<dbReference type="NCBIfam" id="NF041859">
    <property type="entry name" value="silencer_MvaTU"/>
    <property type="match status" value="1"/>
</dbReference>
<sequence>MSLLHELQLIDEQISELNSKREKLMSSESFKKEAEFHAKLTGLMGEYGRSLKDIIKIFGTEEKQAPARRVRAEKTFKNPHTGEVVTVKSINNGQIKEWKAKWGQEAVMSWLQ</sequence>
<evidence type="ECO:0000259" key="1">
    <source>
        <dbReference type="Pfam" id="PF22055"/>
    </source>
</evidence>
<proteinExistence type="predicted"/>
<accession>A0A1H4ZUJ1</accession>
<dbReference type="InterPro" id="IPR035616">
    <property type="entry name" value="MvaT_DBD"/>
</dbReference>
<dbReference type="EMBL" id="FNTJ01000003">
    <property type="protein sequence ID" value="SED33762.1"/>
    <property type="molecule type" value="Genomic_DNA"/>
</dbReference>
<dbReference type="AlphaFoldDB" id="A0A1H4ZUJ1"/>
<dbReference type="Pfam" id="PF22055">
    <property type="entry name" value="MvaT_DBD"/>
    <property type="match status" value="1"/>
</dbReference>